<evidence type="ECO:0000313" key="2">
    <source>
        <dbReference type="EMBL" id="TVU66699.1"/>
    </source>
</evidence>
<reference evidence="2 3" key="1">
    <citation type="submission" date="2019-07" db="EMBL/GenBank/DDBJ databases">
        <title>Diversity of Bacteria from Kongsfjorden, Arctic.</title>
        <authorList>
            <person name="Yu Y."/>
        </authorList>
    </citation>
    <scope>NUCLEOTIDE SEQUENCE [LARGE SCALE GENOMIC DNA]</scope>
    <source>
        <strain evidence="2 3">SM1928</strain>
    </source>
</reference>
<proteinExistence type="predicted"/>
<feature type="transmembrane region" description="Helical" evidence="1">
    <location>
        <begin position="7"/>
        <end position="31"/>
    </location>
</feature>
<keyword evidence="1" id="KW-1133">Transmembrane helix</keyword>
<organism evidence="2 3">
    <name type="scientific">Paenarthrobacter nitroguajacolicus</name>
    <name type="common">Arthrobacter nitroguajacolicus</name>
    <dbReference type="NCBI Taxonomy" id="211146"/>
    <lineage>
        <taxon>Bacteria</taxon>
        <taxon>Bacillati</taxon>
        <taxon>Actinomycetota</taxon>
        <taxon>Actinomycetes</taxon>
        <taxon>Micrococcales</taxon>
        <taxon>Micrococcaceae</taxon>
        <taxon>Paenarthrobacter</taxon>
    </lineage>
</organism>
<keyword evidence="1" id="KW-0472">Membrane</keyword>
<dbReference type="EMBL" id="VNFK01000001">
    <property type="protein sequence ID" value="TVU66699.1"/>
    <property type="molecule type" value="Genomic_DNA"/>
</dbReference>
<dbReference type="OrthoDB" id="5075413at2"/>
<feature type="transmembrane region" description="Helical" evidence="1">
    <location>
        <begin position="71"/>
        <end position="89"/>
    </location>
</feature>
<dbReference type="AlphaFoldDB" id="A0A558HC45"/>
<comment type="caution">
    <text evidence="2">The sequence shown here is derived from an EMBL/GenBank/DDBJ whole genome shotgun (WGS) entry which is preliminary data.</text>
</comment>
<name>A0A558HC45_PAENT</name>
<dbReference type="Proteomes" id="UP000316500">
    <property type="component" value="Unassembled WGS sequence"/>
</dbReference>
<evidence type="ECO:0000313" key="3">
    <source>
        <dbReference type="Proteomes" id="UP000316500"/>
    </source>
</evidence>
<sequence length="103" mass="11281">MKWLLRIVIAFSVSFVITMAMVVAGFIMAMFSTMDAGVRKFGLFGAIFFEAHEQPSGATAMEIGVADGTPIAIIFGIGFLFCLAVTVMLEKLKLRKKQLLQTQ</sequence>
<gene>
    <name evidence="2" type="ORF">FQP90_00725</name>
</gene>
<accession>A0A558HC45</accession>
<protein>
    <submittedName>
        <fullName evidence="2">Uncharacterized protein</fullName>
    </submittedName>
</protein>
<evidence type="ECO:0000256" key="1">
    <source>
        <dbReference type="SAM" id="Phobius"/>
    </source>
</evidence>
<keyword evidence="1" id="KW-0812">Transmembrane</keyword>
<dbReference type="RefSeq" id="WP_144647704.1">
    <property type="nucleotide sequence ID" value="NZ_VNFK01000001.1"/>
</dbReference>